<dbReference type="PANTHER" id="PTHR30619:SF1">
    <property type="entry name" value="RECOMBINATION PROTEIN 2"/>
    <property type="match status" value="1"/>
</dbReference>
<gene>
    <name evidence="9" type="ORF">GJU39_07320</name>
</gene>
<keyword evidence="4 6" id="KW-1133">Transmembrane helix</keyword>
<feature type="transmembrane region" description="Helical" evidence="6">
    <location>
        <begin position="508"/>
        <end position="525"/>
    </location>
</feature>
<keyword evidence="5 6" id="KW-0472">Membrane</keyword>
<evidence type="ECO:0000313" key="9">
    <source>
        <dbReference type="EMBL" id="MRX75896.1"/>
    </source>
</evidence>
<dbReference type="PANTHER" id="PTHR30619">
    <property type="entry name" value="DNA INTERNALIZATION/COMPETENCE PROTEIN COMEC/REC2"/>
    <property type="match status" value="1"/>
</dbReference>
<dbReference type="Pfam" id="PF13567">
    <property type="entry name" value="DUF4131"/>
    <property type="match status" value="1"/>
</dbReference>
<name>A0A7K0FYU0_9SPHI</name>
<evidence type="ECO:0000256" key="3">
    <source>
        <dbReference type="ARBA" id="ARBA00022692"/>
    </source>
</evidence>
<keyword evidence="3 6" id="KW-0812">Transmembrane</keyword>
<evidence type="ECO:0000256" key="1">
    <source>
        <dbReference type="ARBA" id="ARBA00004651"/>
    </source>
</evidence>
<keyword evidence="10" id="KW-1185">Reference proteome</keyword>
<comment type="caution">
    <text evidence="9">The sequence shown here is derived from an EMBL/GenBank/DDBJ whole genome shotgun (WGS) entry which is preliminary data.</text>
</comment>
<sequence>MFKEEYVFVRILVPFIAGIGIFYFLSENDIISTIISIAIVLFLTILFINIYYRKLNAYKFKGLTGMVIYLLCFLLGGIICLTNNEKFKTDYFTKKHVDYLKICINDDPSKANGILRFKAKVLSGYSKSTQTKLSGQILVAIKLDSVYPLKLKYGDELVVIARILPVEPPYNPGEFDFKHWLGLQNIYEQAFINQKQLVKTNRNLGNPVIKFALNLRAAQVDKYRKLIQDNEAFAVASTLILGYRADLSKETLASYSKTGTIHALSVSGSHVAIIFFILDFILKFLDKKRSFKVLKFALICILIWSYALITGLSPSVVRSAIMITVFITAKTFAKNKNGYNTLACAAFCQLVYNPYLLWDVGFQLSYFSVLGLIYLQPKIYGWVYIENKWINKVWELIALSIAAQIATFPLCIYYFHQFPVYFLLGNLFISIPLVLILILGIAVLIPPLDQLSSIFEWIIVSTNQGLKWIADLPYATFSSIWINSQELILLGISLVFFVFALVKYNKRLLFLSISIFIIYQAMIVYDSWLSARQKKIIFFSLRKNYAAAFIRGNQTILLTDLKPEDKTFQFFVKPALDQAQVDRTRIISLTNNTLTTSHFILKDGQIIFDQYKILIIDKLWNDKKLASRGKFNAIWFTGNPKFKIEKLPKELEYQNIIIDATNKDYKIEWFRKIAKNNKIPIQVLKKNPAYLVLLTE</sequence>
<proteinExistence type="predicted"/>
<dbReference type="Pfam" id="PF03772">
    <property type="entry name" value="Competence"/>
    <property type="match status" value="1"/>
</dbReference>
<evidence type="ECO:0000259" key="7">
    <source>
        <dbReference type="Pfam" id="PF03772"/>
    </source>
</evidence>
<feature type="transmembrane region" description="Helical" evidence="6">
    <location>
        <begin position="293"/>
        <end position="309"/>
    </location>
</feature>
<dbReference type="EMBL" id="WKKH01000008">
    <property type="protein sequence ID" value="MRX75896.1"/>
    <property type="molecule type" value="Genomic_DNA"/>
</dbReference>
<evidence type="ECO:0000256" key="5">
    <source>
        <dbReference type="ARBA" id="ARBA00023136"/>
    </source>
</evidence>
<evidence type="ECO:0000256" key="6">
    <source>
        <dbReference type="SAM" id="Phobius"/>
    </source>
</evidence>
<feature type="domain" description="DUF4131" evidence="8">
    <location>
        <begin position="36"/>
        <end position="197"/>
    </location>
</feature>
<keyword evidence="2" id="KW-1003">Cell membrane</keyword>
<evidence type="ECO:0000256" key="4">
    <source>
        <dbReference type="ARBA" id="ARBA00022989"/>
    </source>
</evidence>
<accession>A0A7K0FYU0</accession>
<feature type="transmembrane region" description="Helical" evidence="6">
    <location>
        <begin position="261"/>
        <end position="281"/>
    </location>
</feature>
<comment type="subcellular location">
    <subcellularLocation>
        <location evidence="1">Cell membrane</location>
        <topology evidence="1">Multi-pass membrane protein</topology>
    </subcellularLocation>
</comment>
<evidence type="ECO:0000256" key="2">
    <source>
        <dbReference type="ARBA" id="ARBA00022475"/>
    </source>
</evidence>
<dbReference type="AlphaFoldDB" id="A0A7K0FYU0"/>
<dbReference type="GO" id="GO:0005886">
    <property type="term" value="C:plasma membrane"/>
    <property type="evidence" value="ECO:0007669"/>
    <property type="project" value="UniProtKB-SubCell"/>
</dbReference>
<feature type="transmembrane region" description="Helical" evidence="6">
    <location>
        <begin position="63"/>
        <end position="84"/>
    </location>
</feature>
<evidence type="ECO:0000313" key="10">
    <source>
        <dbReference type="Proteomes" id="UP000487757"/>
    </source>
</evidence>
<dbReference type="NCBIfam" id="TIGR00360">
    <property type="entry name" value="ComEC_N-term"/>
    <property type="match status" value="1"/>
</dbReference>
<protein>
    <submittedName>
        <fullName evidence="9">DUF4131 domain-containing protein</fullName>
    </submittedName>
</protein>
<dbReference type="RefSeq" id="WP_154280113.1">
    <property type="nucleotide sequence ID" value="NZ_JBHUJQ010000001.1"/>
</dbReference>
<dbReference type="InterPro" id="IPR052159">
    <property type="entry name" value="Competence_DNA_uptake"/>
</dbReference>
<feature type="domain" description="ComEC/Rec2-related protein" evidence="7">
    <location>
        <begin position="239"/>
        <end position="501"/>
    </location>
</feature>
<dbReference type="InterPro" id="IPR025405">
    <property type="entry name" value="DUF4131"/>
</dbReference>
<dbReference type="Proteomes" id="UP000487757">
    <property type="component" value="Unassembled WGS sequence"/>
</dbReference>
<reference evidence="9 10" key="1">
    <citation type="submission" date="2019-11" db="EMBL/GenBank/DDBJ databases">
        <title>Pedobacter petrophilus genome.</title>
        <authorList>
            <person name="Feldbauer M.J."/>
            <person name="Newman J.D."/>
        </authorList>
    </citation>
    <scope>NUCLEOTIDE SEQUENCE [LARGE SCALE GENOMIC DNA]</scope>
    <source>
        <strain evidence="9 10">LMG 29686</strain>
    </source>
</reference>
<feature type="transmembrane region" description="Helical" evidence="6">
    <location>
        <begin position="487"/>
        <end position="502"/>
    </location>
</feature>
<organism evidence="9 10">
    <name type="scientific">Pedobacter petrophilus</name>
    <dbReference type="NCBI Taxonomy" id="1908241"/>
    <lineage>
        <taxon>Bacteria</taxon>
        <taxon>Pseudomonadati</taxon>
        <taxon>Bacteroidota</taxon>
        <taxon>Sphingobacteriia</taxon>
        <taxon>Sphingobacteriales</taxon>
        <taxon>Sphingobacteriaceae</taxon>
        <taxon>Pedobacter</taxon>
    </lineage>
</organism>
<feature type="transmembrane region" description="Helical" evidence="6">
    <location>
        <begin position="421"/>
        <end position="445"/>
    </location>
</feature>
<feature type="transmembrane region" description="Helical" evidence="6">
    <location>
        <begin position="31"/>
        <end position="51"/>
    </location>
</feature>
<feature type="transmembrane region" description="Helical" evidence="6">
    <location>
        <begin position="396"/>
        <end position="415"/>
    </location>
</feature>
<evidence type="ECO:0000259" key="8">
    <source>
        <dbReference type="Pfam" id="PF13567"/>
    </source>
</evidence>
<dbReference type="InterPro" id="IPR004477">
    <property type="entry name" value="ComEC_N"/>
</dbReference>
<feature type="transmembrane region" description="Helical" evidence="6">
    <location>
        <begin position="339"/>
        <end position="358"/>
    </location>
</feature>
<dbReference type="OrthoDB" id="9761531at2"/>
<feature type="transmembrane region" description="Helical" evidence="6">
    <location>
        <begin position="7"/>
        <end position="25"/>
    </location>
</feature>